<dbReference type="InterPro" id="IPR000218">
    <property type="entry name" value="Ribosomal_uL14"/>
</dbReference>
<geneLocation type="mitochondrion" evidence="5"/>
<organism evidence="5">
    <name type="scientific">Physarum polycephalum</name>
    <name type="common">Many-headed slime mold</name>
    <name type="synonym">Badhamia polycephala</name>
    <dbReference type="NCBI Taxonomy" id="5791"/>
    <lineage>
        <taxon>Eukaryota</taxon>
        <taxon>Amoebozoa</taxon>
        <taxon>Evosea</taxon>
        <taxon>Eumycetozoa</taxon>
        <taxon>Myxogastria</taxon>
        <taxon>Myxogastromycetidae</taxon>
        <taxon>Physariida</taxon>
        <taxon>Physaraceae</taxon>
        <taxon>Physarum</taxon>
    </lineage>
</organism>
<sequence>MRSGTVVKVADNSGPCFLRIIKILRSHPQATAKFGDHVVGSVLYTHQQMKFKVEKGSLVRAICIRIANSHLRSDGQRLRFQYPAVAIITKNGVPRGTKIFGPLPKELREQGYIRLMSLGTIAL</sequence>
<dbReference type="GO" id="GO:0003735">
    <property type="term" value="F:structural constituent of ribosome"/>
    <property type="evidence" value="ECO:0007669"/>
    <property type="project" value="InterPro"/>
</dbReference>
<dbReference type="AlphaFoldDB" id="F2Y9U0"/>
<keyword evidence="2 4" id="KW-0689">Ribosomal protein</keyword>
<dbReference type="Gene3D" id="2.40.150.20">
    <property type="entry name" value="Ribosomal protein L14"/>
    <property type="match status" value="1"/>
</dbReference>
<dbReference type="PANTHER" id="PTHR11761:SF3">
    <property type="entry name" value="LARGE RIBOSOMAL SUBUNIT PROTEIN UL14M"/>
    <property type="match status" value="1"/>
</dbReference>
<accession>F2Y9U0</accession>
<proteinExistence type="evidence at transcript level"/>
<dbReference type="SUPFAM" id="SSF50193">
    <property type="entry name" value="Ribosomal protein L14"/>
    <property type="match status" value="1"/>
</dbReference>
<dbReference type="InterPro" id="IPR036853">
    <property type="entry name" value="Ribosomal_uL14_sf"/>
</dbReference>
<dbReference type="Pfam" id="PF00238">
    <property type="entry name" value="Ribosomal_L14"/>
    <property type="match status" value="1"/>
</dbReference>
<dbReference type="CDD" id="cd00337">
    <property type="entry name" value="Ribosomal_uL14"/>
    <property type="match status" value="1"/>
</dbReference>
<dbReference type="HAMAP" id="MF_01367">
    <property type="entry name" value="Ribosomal_uL14"/>
    <property type="match status" value="1"/>
</dbReference>
<keyword evidence="5" id="KW-0496">Mitochondrion</keyword>
<keyword evidence="3 4" id="KW-0687">Ribonucleoprotein</keyword>
<dbReference type="EMBL" id="HQ849413">
    <property type="protein sequence ID" value="ADZ99045.1"/>
    <property type="molecule type" value="mRNA"/>
</dbReference>
<dbReference type="SMR" id="F2Y9U0"/>
<evidence type="ECO:0000256" key="2">
    <source>
        <dbReference type="ARBA" id="ARBA00022980"/>
    </source>
</evidence>
<dbReference type="GO" id="GO:0006412">
    <property type="term" value="P:translation"/>
    <property type="evidence" value="ECO:0007669"/>
    <property type="project" value="InterPro"/>
</dbReference>
<dbReference type="SMART" id="SM01374">
    <property type="entry name" value="Ribosomal_L14"/>
    <property type="match status" value="1"/>
</dbReference>
<evidence type="ECO:0000313" key="5">
    <source>
        <dbReference type="EMBL" id="ADZ99045.1"/>
    </source>
</evidence>
<evidence type="ECO:0000256" key="1">
    <source>
        <dbReference type="ARBA" id="ARBA00010745"/>
    </source>
</evidence>
<dbReference type="PANTHER" id="PTHR11761">
    <property type="entry name" value="50S/60S RIBOSOMAL PROTEIN L14/L23"/>
    <property type="match status" value="1"/>
</dbReference>
<gene>
    <name evidence="5" type="primary">rpL14</name>
</gene>
<dbReference type="GO" id="GO:0022625">
    <property type="term" value="C:cytosolic large ribosomal subunit"/>
    <property type="evidence" value="ECO:0007669"/>
    <property type="project" value="TreeGrafter"/>
</dbReference>
<dbReference type="GO" id="GO:0070180">
    <property type="term" value="F:large ribosomal subunit rRNA binding"/>
    <property type="evidence" value="ECO:0007669"/>
    <property type="project" value="TreeGrafter"/>
</dbReference>
<name>F2Y9U0_PHYPO</name>
<evidence type="ECO:0000256" key="3">
    <source>
        <dbReference type="ARBA" id="ARBA00023274"/>
    </source>
</evidence>
<comment type="similarity">
    <text evidence="1 4">Belongs to the universal ribosomal protein uL14 family.</text>
</comment>
<reference evidence="5" key="1">
    <citation type="journal article" date="2011" name="Nucleic Acids Res.">
        <title>Complete characterization of the edited transcriptome of the mitochondrion of Physarum polycephalum using deep sequencing of RNA.</title>
        <authorList>
            <person name="Bundschuh R."/>
            <person name="Altmuller J."/>
            <person name="Becker C."/>
            <person name="Nurnberg P."/>
            <person name="Gott J.M."/>
        </authorList>
    </citation>
    <scope>NUCLEOTIDE SEQUENCE</scope>
    <source>
        <strain evidence="5">M3CVIII</strain>
    </source>
</reference>
<protein>
    <submittedName>
        <fullName evidence="5">Ribosomal protein L14</fullName>
    </submittedName>
</protein>
<evidence type="ECO:0000256" key="4">
    <source>
        <dbReference type="RuleBase" id="RU003949"/>
    </source>
</evidence>